<dbReference type="EMBL" id="LABY01000493">
    <property type="protein sequence ID" value="KMO26500.1"/>
    <property type="molecule type" value="Genomic_DNA"/>
</dbReference>
<keyword evidence="2" id="KW-1185">Reference proteome</keyword>
<sequence length="179" mass="19459">MMTRQAETLPLYTTMLAALPDPRRLQDLVARSRARRGLAFAPESHAAVAELAAIGEPIRVAMLDWLMAQWVSDSIVLLPAAPAGEPHRMSLRAVVEGAVPIRQEHHATATAWTDDWAHGEPVRLPVLTADELRRRLAARSDLAEIVLRIMAGSGLLIPDEVRDTLAVADTVLASRGMPA</sequence>
<dbReference type="RefSeq" id="WP_048448720.1">
    <property type="nucleotide sequence ID" value="NZ_LABY01000493.1"/>
</dbReference>
<proteinExistence type="predicted"/>
<evidence type="ECO:0000313" key="1">
    <source>
        <dbReference type="EMBL" id="KMO26500.1"/>
    </source>
</evidence>
<reference evidence="1 2" key="1">
    <citation type="submission" date="2015-03" db="EMBL/GenBank/DDBJ databases">
        <title>Genome sequencing of Methylobacterium variabile DSM 16961.</title>
        <authorList>
            <person name="Chaudhry V."/>
            <person name="Patil P.B."/>
        </authorList>
    </citation>
    <scope>NUCLEOTIDE SEQUENCE [LARGE SCALE GENOMIC DNA]</scope>
    <source>
        <strain evidence="1 2">DSM 16961</strain>
    </source>
</reference>
<name>A0A0J6RUF9_9HYPH</name>
<gene>
    <name evidence="1" type="ORF">VQ02_34170</name>
</gene>
<dbReference type="AlphaFoldDB" id="A0A0J6RUF9"/>
<accession>A0A0J6RUF9</accession>
<protein>
    <submittedName>
        <fullName evidence="1">Uncharacterized protein</fullName>
    </submittedName>
</protein>
<dbReference type="Proteomes" id="UP000035955">
    <property type="component" value="Unassembled WGS sequence"/>
</dbReference>
<dbReference type="PATRIC" id="fig|298794.3.peg.6066"/>
<evidence type="ECO:0000313" key="2">
    <source>
        <dbReference type="Proteomes" id="UP000035955"/>
    </source>
</evidence>
<comment type="caution">
    <text evidence="1">The sequence shown here is derived from an EMBL/GenBank/DDBJ whole genome shotgun (WGS) entry which is preliminary data.</text>
</comment>
<organism evidence="1 2">
    <name type="scientific">Methylobacterium variabile</name>
    <dbReference type="NCBI Taxonomy" id="298794"/>
    <lineage>
        <taxon>Bacteria</taxon>
        <taxon>Pseudomonadati</taxon>
        <taxon>Pseudomonadota</taxon>
        <taxon>Alphaproteobacteria</taxon>
        <taxon>Hyphomicrobiales</taxon>
        <taxon>Methylobacteriaceae</taxon>
        <taxon>Methylobacterium</taxon>
    </lineage>
</organism>